<proteinExistence type="predicted"/>
<keyword evidence="11" id="KW-0614">Plasmid</keyword>
<dbReference type="InterPro" id="IPR040423">
    <property type="entry name" value="PEA_transferase"/>
</dbReference>
<evidence type="ECO:0000256" key="1">
    <source>
        <dbReference type="ARBA" id="ARBA00004429"/>
    </source>
</evidence>
<evidence type="ECO:0000259" key="9">
    <source>
        <dbReference type="Pfam" id="PF00884"/>
    </source>
</evidence>
<name>A0A7L5BQW5_9HYPH</name>
<dbReference type="EMBL" id="CP048637">
    <property type="protein sequence ID" value="QIB41337.1"/>
    <property type="molecule type" value="Genomic_DNA"/>
</dbReference>
<dbReference type="RefSeq" id="WP_035226354.1">
    <property type="nucleotide sequence ID" value="NZ_CP048637.1"/>
</dbReference>
<organism evidence="11 13">
    <name type="scientific">Rhizobium oryzihabitans</name>
    <dbReference type="NCBI Taxonomy" id="2267833"/>
    <lineage>
        <taxon>Bacteria</taxon>
        <taxon>Pseudomonadati</taxon>
        <taxon>Pseudomonadota</taxon>
        <taxon>Alphaproteobacteria</taxon>
        <taxon>Hyphomicrobiales</taxon>
        <taxon>Rhizobiaceae</taxon>
        <taxon>Rhizobium/Agrobacterium group</taxon>
        <taxon>Rhizobium</taxon>
    </lineage>
</organism>
<keyword evidence="7 8" id="KW-0472">Membrane</keyword>
<evidence type="ECO:0000313" key="11">
    <source>
        <dbReference type="EMBL" id="QIB41337.1"/>
    </source>
</evidence>
<feature type="transmembrane region" description="Helical" evidence="8">
    <location>
        <begin position="116"/>
        <end position="137"/>
    </location>
</feature>
<dbReference type="InterPro" id="IPR017850">
    <property type="entry name" value="Alkaline_phosphatase_core_sf"/>
</dbReference>
<dbReference type="GO" id="GO:0005886">
    <property type="term" value="C:plasma membrane"/>
    <property type="evidence" value="ECO:0007669"/>
    <property type="project" value="UniProtKB-SubCell"/>
</dbReference>
<reference evidence="11 13" key="1">
    <citation type="submission" date="2020-02" db="EMBL/GenBank/DDBJ databases">
        <title>Plant-Promoting Endophytic Bacterium Rhizobium oryzihabitans sp. nov., Isolated from the Root of Rice.</title>
        <authorList>
            <person name="zhao J."/>
            <person name="Zhang G."/>
        </authorList>
    </citation>
    <scope>NUCLEOTIDE SEQUENCE [LARGE SCALE GENOMIC DNA]</scope>
    <source>
        <strain evidence="11 13">M15</strain>
        <plasmid evidence="11 13">p5</plasmid>
        <plasmid evidence="12 13">p6</plasmid>
    </source>
</reference>
<keyword evidence="2" id="KW-1003">Cell membrane</keyword>
<evidence type="ECO:0000256" key="5">
    <source>
        <dbReference type="ARBA" id="ARBA00022692"/>
    </source>
</evidence>
<dbReference type="Proteomes" id="UP000464865">
    <property type="component" value="Plasmid p6"/>
</dbReference>
<keyword evidence="3" id="KW-0997">Cell inner membrane</keyword>
<dbReference type="InterPro" id="IPR058130">
    <property type="entry name" value="PEA_transf_C"/>
</dbReference>
<evidence type="ECO:0000256" key="7">
    <source>
        <dbReference type="ARBA" id="ARBA00023136"/>
    </source>
</evidence>
<keyword evidence="4 11" id="KW-0808">Transferase</keyword>
<dbReference type="InterPro" id="IPR012549">
    <property type="entry name" value="EptA-like_N"/>
</dbReference>
<dbReference type="GO" id="GO:0009244">
    <property type="term" value="P:lipopolysaccharide core region biosynthetic process"/>
    <property type="evidence" value="ECO:0007669"/>
    <property type="project" value="TreeGrafter"/>
</dbReference>
<feature type="transmembrane region" description="Helical" evidence="8">
    <location>
        <begin position="74"/>
        <end position="96"/>
    </location>
</feature>
<dbReference type="KEGG" id="roy:G3A56_26310"/>
<dbReference type="AlphaFoldDB" id="A0A7L5BQW5"/>
<geneLocation type="plasmid" evidence="11 13">
    <name>p5</name>
</geneLocation>
<sequence length="548" mass="60864">MRFFKTYRPSLDYRLLALLAALCFWAFSNATFWEKAGRYLADEMGAFLALNLVIVALFFVLTILSAVKYLFKPVLVLLVLLAGGASWFIDNLGVLIDTDMVRNVFETTSAEAGDLLTAGYFRHMLLVAVIPSLLILWVRVRFPSAERVVLWNVGITASCIAIIAGSGALYYKPYSAVIRTKRELAKTLNPVTPLVSIAKVALATGNERNVVVKPLGEDATVTTPVDGLSKLRVAVIVVGETARGANFSLGFYERETNPLLKKQDVTYYSNFASCGTATDVSLPCMFSNLKRSGYTHAGGLENETAVDVLRRAGIDMTWIENNTGSKGVADRVRVVNIYNSNDPRFCADGTCDDEIVLEKIDEWLSNVKQDSVLVFHQMGNHGPAYYKRYPEAFRKFVPECTTTELAKCKDQEIVNAYDNAILYTDFVLSGIIDRLKARTDTLATGMLYVSDHGESLGENGLYLHGTPYFIAPDEQTRIPLLTWFSPEFAASMGLDIRCQQQRRENTFSHDNLFSSLLGMMNVSTSVYERDLDMFAACRGGQHQPSLNN</sequence>
<feature type="transmembrane region" description="Helical" evidence="8">
    <location>
        <begin position="46"/>
        <end position="67"/>
    </location>
</feature>
<evidence type="ECO:0000259" key="10">
    <source>
        <dbReference type="Pfam" id="PF08019"/>
    </source>
</evidence>
<dbReference type="NCBIfam" id="NF028537">
    <property type="entry name" value="P_eth_NH2_trans"/>
    <property type="match status" value="1"/>
</dbReference>
<dbReference type="KEGG" id="roy:G3A56_27605"/>
<evidence type="ECO:0000256" key="3">
    <source>
        <dbReference type="ARBA" id="ARBA00022519"/>
    </source>
</evidence>
<dbReference type="CDD" id="cd16017">
    <property type="entry name" value="LptA"/>
    <property type="match status" value="1"/>
</dbReference>
<feature type="domain" description="Sulfatase N-terminal" evidence="9">
    <location>
        <begin position="234"/>
        <end position="522"/>
    </location>
</feature>
<geneLocation type="plasmid" evidence="12 13">
    <name>p6</name>
</geneLocation>
<dbReference type="Proteomes" id="UP000464865">
    <property type="component" value="Plasmid p5"/>
</dbReference>
<dbReference type="PANTHER" id="PTHR30443:SF0">
    <property type="entry name" value="PHOSPHOETHANOLAMINE TRANSFERASE EPTA"/>
    <property type="match status" value="1"/>
</dbReference>
<dbReference type="EMBL" id="CP048638">
    <property type="protein sequence ID" value="QIB41565.1"/>
    <property type="molecule type" value="Genomic_DNA"/>
</dbReference>
<keyword evidence="5 8" id="KW-0812">Transmembrane</keyword>
<evidence type="ECO:0000256" key="6">
    <source>
        <dbReference type="ARBA" id="ARBA00022989"/>
    </source>
</evidence>
<dbReference type="Pfam" id="PF08019">
    <property type="entry name" value="EptA_B_N"/>
    <property type="match status" value="1"/>
</dbReference>
<evidence type="ECO:0000256" key="8">
    <source>
        <dbReference type="SAM" id="Phobius"/>
    </source>
</evidence>
<dbReference type="GO" id="GO:0016776">
    <property type="term" value="F:phosphotransferase activity, phosphate group as acceptor"/>
    <property type="evidence" value="ECO:0007669"/>
    <property type="project" value="TreeGrafter"/>
</dbReference>
<evidence type="ECO:0000256" key="2">
    <source>
        <dbReference type="ARBA" id="ARBA00022475"/>
    </source>
</evidence>
<evidence type="ECO:0000313" key="13">
    <source>
        <dbReference type="Proteomes" id="UP000464865"/>
    </source>
</evidence>
<dbReference type="Gene3D" id="3.40.720.10">
    <property type="entry name" value="Alkaline Phosphatase, subunit A"/>
    <property type="match status" value="1"/>
</dbReference>
<dbReference type="InterPro" id="IPR000917">
    <property type="entry name" value="Sulfatase_N"/>
</dbReference>
<evidence type="ECO:0000256" key="4">
    <source>
        <dbReference type="ARBA" id="ARBA00022679"/>
    </source>
</evidence>
<feature type="transmembrane region" description="Helical" evidence="8">
    <location>
        <begin position="149"/>
        <end position="171"/>
    </location>
</feature>
<comment type="subcellular location">
    <subcellularLocation>
        <location evidence="1">Cell inner membrane</location>
        <topology evidence="1">Multi-pass membrane protein</topology>
    </subcellularLocation>
</comment>
<feature type="domain" description="Phosphoethanolamine transferase N-terminal" evidence="10">
    <location>
        <begin position="55"/>
        <end position="201"/>
    </location>
</feature>
<dbReference type="Pfam" id="PF00884">
    <property type="entry name" value="Sulfatase"/>
    <property type="match status" value="1"/>
</dbReference>
<evidence type="ECO:0000313" key="12">
    <source>
        <dbReference type="EMBL" id="QIB41565.1"/>
    </source>
</evidence>
<accession>A0A7L5BQW5</accession>
<gene>
    <name evidence="11" type="ORF">G3A56_26310</name>
    <name evidence="12" type="ORF">G3A56_27605</name>
</gene>
<protein>
    <submittedName>
        <fullName evidence="11">Phosphoethanolamine--lipid A transferase</fullName>
    </submittedName>
</protein>
<dbReference type="PANTHER" id="PTHR30443">
    <property type="entry name" value="INNER MEMBRANE PROTEIN"/>
    <property type="match status" value="1"/>
</dbReference>
<keyword evidence="13" id="KW-1185">Reference proteome</keyword>
<keyword evidence="6 8" id="KW-1133">Transmembrane helix</keyword>
<dbReference type="SUPFAM" id="SSF53649">
    <property type="entry name" value="Alkaline phosphatase-like"/>
    <property type="match status" value="1"/>
</dbReference>